<sequence>MIAFTKVSLDVYRAPVLRDLDWRLAAGNAVGIVGANGAGKTTLLHLAASAYRPASGTALVLGADLAGPPPSEVRRAICLIGHHSALYPQLSLAENLRFIAELHGRPPSMADAALQAVGLARAADRQVGRCSQGMVKRAELARAVISQPTLLLLDEPHAGLDPEARELVDFLISGVRERAGAAVVVSHDRELLAPLVDEVLELRDGRLSPVPGFG</sequence>
<gene>
    <name evidence="5" type="ORF">BKD30_10675</name>
</gene>
<dbReference type="Proteomes" id="UP000187085">
    <property type="component" value="Unassembled WGS sequence"/>
</dbReference>
<dbReference type="AlphaFoldDB" id="A0A1R1L8T1"/>
<dbReference type="STRING" id="554083.BKD30_10675"/>
<protein>
    <recommendedName>
        <fullName evidence="4">ABC transporter domain-containing protein</fullName>
    </recommendedName>
</protein>
<feature type="domain" description="ABC transporter" evidence="4">
    <location>
        <begin position="2"/>
        <end position="214"/>
    </location>
</feature>
<keyword evidence="6" id="KW-1185">Reference proteome</keyword>
<keyword evidence="3" id="KW-0067">ATP-binding</keyword>
<comment type="caution">
    <text evidence="5">The sequence shown here is derived from an EMBL/GenBank/DDBJ whole genome shotgun (WGS) entry which is preliminary data.</text>
</comment>
<name>A0A1R1L8T1_9MICC</name>
<dbReference type="SUPFAM" id="SSF52540">
    <property type="entry name" value="P-loop containing nucleoside triphosphate hydrolases"/>
    <property type="match status" value="1"/>
</dbReference>
<evidence type="ECO:0000313" key="5">
    <source>
        <dbReference type="EMBL" id="OMH23917.1"/>
    </source>
</evidence>
<organism evidence="5 6">
    <name type="scientific">Tersicoccus phoenicis</name>
    <dbReference type="NCBI Taxonomy" id="554083"/>
    <lineage>
        <taxon>Bacteria</taxon>
        <taxon>Bacillati</taxon>
        <taxon>Actinomycetota</taxon>
        <taxon>Actinomycetes</taxon>
        <taxon>Micrococcales</taxon>
        <taxon>Micrococcaceae</taxon>
        <taxon>Tersicoccus</taxon>
    </lineage>
</organism>
<dbReference type="InterPro" id="IPR003439">
    <property type="entry name" value="ABC_transporter-like_ATP-bd"/>
</dbReference>
<proteinExistence type="predicted"/>
<keyword evidence="2" id="KW-0547">Nucleotide-binding</keyword>
<accession>A0A1R1L8T1</accession>
<dbReference type="Pfam" id="PF00005">
    <property type="entry name" value="ABC_tran"/>
    <property type="match status" value="1"/>
</dbReference>
<keyword evidence="1" id="KW-0813">Transport</keyword>
<dbReference type="PANTHER" id="PTHR42939:SF1">
    <property type="entry name" value="ABC TRANSPORTER ATP-BINDING PROTEIN ALBC-RELATED"/>
    <property type="match status" value="1"/>
</dbReference>
<dbReference type="GO" id="GO:0005524">
    <property type="term" value="F:ATP binding"/>
    <property type="evidence" value="ECO:0007669"/>
    <property type="project" value="UniProtKB-KW"/>
</dbReference>
<dbReference type="InterPro" id="IPR051782">
    <property type="entry name" value="ABC_Transporter_VariousFunc"/>
</dbReference>
<dbReference type="PROSITE" id="PS50893">
    <property type="entry name" value="ABC_TRANSPORTER_2"/>
    <property type="match status" value="1"/>
</dbReference>
<dbReference type="InterPro" id="IPR003593">
    <property type="entry name" value="AAA+_ATPase"/>
</dbReference>
<dbReference type="Gene3D" id="3.40.50.300">
    <property type="entry name" value="P-loop containing nucleotide triphosphate hydrolases"/>
    <property type="match status" value="1"/>
</dbReference>
<reference evidence="5 6" key="1">
    <citation type="submission" date="2016-12" db="EMBL/GenBank/DDBJ databases">
        <title>Draft genome of Tersicoccus phoenicis 1P05MA.</title>
        <authorList>
            <person name="Nakajima Y."/>
            <person name="Yoshizawa S."/>
            <person name="Nakamura K."/>
            <person name="Ogura Y."/>
            <person name="Hayashi T."/>
            <person name="Kogure K."/>
        </authorList>
    </citation>
    <scope>NUCLEOTIDE SEQUENCE [LARGE SCALE GENOMIC DNA]</scope>
    <source>
        <strain evidence="5 6">1p05MA</strain>
    </source>
</reference>
<evidence type="ECO:0000256" key="3">
    <source>
        <dbReference type="ARBA" id="ARBA00022840"/>
    </source>
</evidence>
<evidence type="ECO:0000313" key="6">
    <source>
        <dbReference type="Proteomes" id="UP000187085"/>
    </source>
</evidence>
<dbReference type="GO" id="GO:0016887">
    <property type="term" value="F:ATP hydrolysis activity"/>
    <property type="evidence" value="ECO:0007669"/>
    <property type="project" value="InterPro"/>
</dbReference>
<dbReference type="SMART" id="SM00382">
    <property type="entry name" value="AAA"/>
    <property type="match status" value="1"/>
</dbReference>
<evidence type="ECO:0000256" key="1">
    <source>
        <dbReference type="ARBA" id="ARBA00022448"/>
    </source>
</evidence>
<dbReference type="InterPro" id="IPR027417">
    <property type="entry name" value="P-loop_NTPase"/>
</dbReference>
<evidence type="ECO:0000256" key="2">
    <source>
        <dbReference type="ARBA" id="ARBA00022741"/>
    </source>
</evidence>
<dbReference type="EMBL" id="MRDE01000068">
    <property type="protein sequence ID" value="OMH23917.1"/>
    <property type="molecule type" value="Genomic_DNA"/>
</dbReference>
<dbReference type="PANTHER" id="PTHR42939">
    <property type="entry name" value="ABC TRANSPORTER ATP-BINDING PROTEIN ALBC-RELATED"/>
    <property type="match status" value="1"/>
</dbReference>
<evidence type="ECO:0000259" key="4">
    <source>
        <dbReference type="PROSITE" id="PS50893"/>
    </source>
</evidence>
<dbReference type="CDD" id="cd03230">
    <property type="entry name" value="ABC_DR_subfamily_A"/>
    <property type="match status" value="1"/>
</dbReference>